<organism evidence="1 2">
    <name type="scientific">Deinococcus rufus</name>
    <dbReference type="NCBI Taxonomy" id="2136097"/>
    <lineage>
        <taxon>Bacteria</taxon>
        <taxon>Thermotogati</taxon>
        <taxon>Deinococcota</taxon>
        <taxon>Deinococci</taxon>
        <taxon>Deinococcales</taxon>
        <taxon>Deinococcaceae</taxon>
        <taxon>Deinococcus</taxon>
    </lineage>
</organism>
<proteinExistence type="predicted"/>
<keyword evidence="2" id="KW-1185">Reference proteome</keyword>
<sequence>MTEQLTSVVPILKAEPSAGLQVIDNDKFRALSSLSMALGCGQNATGVSVAVASTVIAWGMVSSGAVFDGVGGAQRAMLVLMLAKLAKLSFAPFGLELSRKKY</sequence>
<dbReference type="RefSeq" id="WP_322471951.1">
    <property type="nucleotide sequence ID" value="NZ_JBHRZG010000024.1"/>
</dbReference>
<evidence type="ECO:0000313" key="2">
    <source>
        <dbReference type="Proteomes" id="UP001595803"/>
    </source>
</evidence>
<reference evidence="2" key="1">
    <citation type="journal article" date="2019" name="Int. J. Syst. Evol. Microbiol.">
        <title>The Global Catalogue of Microorganisms (GCM) 10K type strain sequencing project: providing services to taxonomists for standard genome sequencing and annotation.</title>
        <authorList>
            <consortium name="The Broad Institute Genomics Platform"/>
            <consortium name="The Broad Institute Genome Sequencing Center for Infectious Disease"/>
            <person name="Wu L."/>
            <person name="Ma J."/>
        </authorList>
    </citation>
    <scope>NUCLEOTIDE SEQUENCE [LARGE SCALE GENOMIC DNA]</scope>
    <source>
        <strain evidence="2">CCTCC AB 2017081</strain>
    </source>
</reference>
<name>A0ABV7ZGA9_9DEIO</name>
<evidence type="ECO:0000313" key="1">
    <source>
        <dbReference type="EMBL" id="MFC3835179.1"/>
    </source>
</evidence>
<gene>
    <name evidence="1" type="ORF">ACFOSB_20145</name>
</gene>
<accession>A0ABV7ZGA9</accession>
<dbReference type="EMBL" id="JBHRZG010000024">
    <property type="protein sequence ID" value="MFC3835179.1"/>
    <property type="molecule type" value="Genomic_DNA"/>
</dbReference>
<comment type="caution">
    <text evidence="1">The sequence shown here is derived from an EMBL/GenBank/DDBJ whole genome shotgun (WGS) entry which is preliminary data.</text>
</comment>
<dbReference type="Proteomes" id="UP001595803">
    <property type="component" value="Unassembled WGS sequence"/>
</dbReference>
<protein>
    <submittedName>
        <fullName evidence="1">Uncharacterized protein</fullName>
    </submittedName>
</protein>